<dbReference type="AlphaFoldDB" id="A0A180GYS5"/>
<dbReference type="VEuPathDB" id="FungiDB:PTTG_25915"/>
<evidence type="ECO:0000313" key="2">
    <source>
        <dbReference type="EnsemblFungi" id="PTTG_25915-t43_1-p1"/>
    </source>
</evidence>
<protein>
    <submittedName>
        <fullName evidence="1 2">Uncharacterized protein</fullName>
    </submittedName>
</protein>
<reference evidence="1" key="2">
    <citation type="submission" date="2016-05" db="EMBL/GenBank/DDBJ databases">
        <title>Comparative analysis highlights variable genome content of wheat rusts and divergence of the mating loci.</title>
        <authorList>
            <person name="Cuomo C.A."/>
            <person name="Bakkeren G."/>
            <person name="Szabo L."/>
            <person name="Khalil H."/>
            <person name="Joly D."/>
            <person name="Goldberg J."/>
            <person name="Young S."/>
            <person name="Zeng Q."/>
            <person name="Fellers J."/>
        </authorList>
    </citation>
    <scope>NUCLEOTIDE SEQUENCE [LARGE SCALE GENOMIC DNA]</scope>
    <source>
        <strain evidence="1">1-1 BBBD Race 1</strain>
    </source>
</reference>
<organism evidence="1">
    <name type="scientific">Puccinia triticina (isolate 1-1 / race 1 (BBBD))</name>
    <name type="common">Brown leaf rust fungus</name>
    <dbReference type="NCBI Taxonomy" id="630390"/>
    <lineage>
        <taxon>Eukaryota</taxon>
        <taxon>Fungi</taxon>
        <taxon>Dikarya</taxon>
        <taxon>Basidiomycota</taxon>
        <taxon>Pucciniomycotina</taxon>
        <taxon>Pucciniomycetes</taxon>
        <taxon>Pucciniales</taxon>
        <taxon>Pucciniaceae</taxon>
        <taxon>Puccinia</taxon>
    </lineage>
</organism>
<reference evidence="2" key="4">
    <citation type="submission" date="2025-05" db="UniProtKB">
        <authorList>
            <consortium name="EnsemblFungi"/>
        </authorList>
    </citation>
    <scope>IDENTIFICATION</scope>
    <source>
        <strain evidence="2">isolate 1-1 / race 1 (BBBD)</strain>
    </source>
</reference>
<evidence type="ECO:0000313" key="1">
    <source>
        <dbReference type="EMBL" id="OAV97661.1"/>
    </source>
</evidence>
<evidence type="ECO:0000313" key="3">
    <source>
        <dbReference type="Proteomes" id="UP000005240"/>
    </source>
</evidence>
<dbReference type="STRING" id="630390.A0A180GYS5"/>
<reference evidence="2 3" key="3">
    <citation type="journal article" date="2017" name="G3 (Bethesda)">
        <title>Comparative analysis highlights variable genome content of wheat rusts and divergence of the mating loci.</title>
        <authorList>
            <person name="Cuomo C.A."/>
            <person name="Bakkeren G."/>
            <person name="Khalil H.B."/>
            <person name="Panwar V."/>
            <person name="Joly D."/>
            <person name="Linning R."/>
            <person name="Sakthikumar S."/>
            <person name="Song X."/>
            <person name="Adiconis X."/>
            <person name="Fan L."/>
            <person name="Goldberg J.M."/>
            <person name="Levin J.Z."/>
            <person name="Young S."/>
            <person name="Zeng Q."/>
            <person name="Anikster Y."/>
            <person name="Bruce M."/>
            <person name="Wang M."/>
            <person name="Yin C."/>
            <person name="McCallum B."/>
            <person name="Szabo L.J."/>
            <person name="Hulbert S."/>
            <person name="Chen X."/>
            <person name="Fellers J.P."/>
        </authorList>
    </citation>
    <scope>NUCLEOTIDE SEQUENCE</scope>
    <source>
        <strain evidence="3">Isolate 1-1 / race 1 (BBBD)</strain>
        <strain evidence="2">isolate 1-1 / race 1 (BBBD)</strain>
    </source>
</reference>
<reference evidence="1" key="1">
    <citation type="submission" date="2009-11" db="EMBL/GenBank/DDBJ databases">
        <authorList>
            <consortium name="The Broad Institute Genome Sequencing Platform"/>
            <person name="Ward D."/>
            <person name="Feldgarden M."/>
            <person name="Earl A."/>
            <person name="Young S.K."/>
            <person name="Zeng Q."/>
            <person name="Koehrsen M."/>
            <person name="Alvarado L."/>
            <person name="Berlin A."/>
            <person name="Bochicchio J."/>
            <person name="Borenstein D."/>
            <person name="Chapman S.B."/>
            <person name="Chen Z."/>
            <person name="Engels R."/>
            <person name="Freedman E."/>
            <person name="Gellesch M."/>
            <person name="Goldberg J."/>
            <person name="Griggs A."/>
            <person name="Gujja S."/>
            <person name="Heilman E."/>
            <person name="Heiman D."/>
            <person name="Hepburn T."/>
            <person name="Howarth C."/>
            <person name="Jen D."/>
            <person name="Larson L."/>
            <person name="Lewis B."/>
            <person name="Mehta T."/>
            <person name="Park D."/>
            <person name="Pearson M."/>
            <person name="Roberts A."/>
            <person name="Saif S."/>
            <person name="Shea T."/>
            <person name="Shenoy N."/>
            <person name="Sisk P."/>
            <person name="Stolte C."/>
            <person name="Sykes S."/>
            <person name="Thomson T."/>
            <person name="Walk T."/>
            <person name="White J."/>
            <person name="Yandava C."/>
            <person name="Izard J."/>
            <person name="Baranova O.V."/>
            <person name="Blanton J.M."/>
            <person name="Tanner A.C."/>
            <person name="Dewhirst F.E."/>
            <person name="Haas B."/>
            <person name="Nusbaum C."/>
            <person name="Birren B."/>
        </authorList>
    </citation>
    <scope>NUCLEOTIDE SEQUENCE [LARGE SCALE GENOMIC DNA]</scope>
    <source>
        <strain evidence="1">1-1 BBBD Race 1</strain>
    </source>
</reference>
<accession>A0A180GYS5</accession>
<name>A0A180GYS5_PUCT1</name>
<sequence length="166" mass="18134">MPLASTSRNSDSINSPNQPPGLLGRSLYILSQVMGSTMALQYMQSEYMITTLDAVRTPVLISGVVGVIGFGNIQQAEINEEANMFLIWLQQKLRAGLKDVSNAKKVVYNSADDGSLVLFKNEQQEESRAETEAGCVPRLRVDCWWLPLCLSSQAGCCGPCCSSPRK</sequence>
<dbReference type="OrthoDB" id="165382at2759"/>
<gene>
    <name evidence="1" type="ORF">PTTG_25915</name>
</gene>
<dbReference type="EnsemblFungi" id="PTTG_25915-t43_1">
    <property type="protein sequence ID" value="PTTG_25915-t43_1-p1"/>
    <property type="gene ID" value="PTTG_25915"/>
</dbReference>
<dbReference type="EMBL" id="ADAS02000011">
    <property type="protein sequence ID" value="OAV97661.1"/>
    <property type="molecule type" value="Genomic_DNA"/>
</dbReference>
<proteinExistence type="predicted"/>
<dbReference type="Proteomes" id="UP000005240">
    <property type="component" value="Unassembled WGS sequence"/>
</dbReference>
<keyword evidence="3" id="KW-1185">Reference proteome</keyword>